<protein>
    <submittedName>
        <fullName evidence="2">Uncharacterized protein</fullName>
    </submittedName>
</protein>
<comment type="caution">
    <text evidence="2">The sequence shown here is derived from an EMBL/GenBank/DDBJ whole genome shotgun (WGS) entry which is preliminary data.</text>
</comment>
<name>A0A2M6WWB3_9BACT</name>
<dbReference type="AlphaFoldDB" id="A0A2M6WWB3"/>
<organism evidence="2 3">
    <name type="scientific">Candidatus Campbellbacteria bacterium CG10_big_fil_rev_8_21_14_0_10_35_52</name>
    <dbReference type="NCBI Taxonomy" id="1974527"/>
    <lineage>
        <taxon>Bacteria</taxon>
        <taxon>Candidatus Campbelliibacteriota</taxon>
    </lineage>
</organism>
<evidence type="ECO:0000313" key="3">
    <source>
        <dbReference type="Proteomes" id="UP000230481"/>
    </source>
</evidence>
<feature type="compositionally biased region" description="Basic and acidic residues" evidence="1">
    <location>
        <begin position="8"/>
        <end position="38"/>
    </location>
</feature>
<gene>
    <name evidence="2" type="ORF">COT82_00120</name>
</gene>
<evidence type="ECO:0000256" key="1">
    <source>
        <dbReference type="SAM" id="MobiDB-lite"/>
    </source>
</evidence>
<accession>A0A2M6WWB3</accession>
<feature type="region of interest" description="Disordered" evidence="1">
    <location>
        <begin position="1"/>
        <end position="39"/>
    </location>
</feature>
<evidence type="ECO:0000313" key="2">
    <source>
        <dbReference type="EMBL" id="PIT96996.1"/>
    </source>
</evidence>
<proteinExistence type="predicted"/>
<dbReference type="EMBL" id="PFAA01000002">
    <property type="protein sequence ID" value="PIT96996.1"/>
    <property type="molecule type" value="Genomic_DNA"/>
</dbReference>
<dbReference type="Proteomes" id="UP000230481">
    <property type="component" value="Unassembled WGS sequence"/>
</dbReference>
<reference evidence="3" key="1">
    <citation type="submission" date="2017-09" db="EMBL/GenBank/DDBJ databases">
        <title>Depth-based differentiation of microbial function through sediment-hosted aquifers and enrichment of novel symbionts in the deep terrestrial subsurface.</title>
        <authorList>
            <person name="Probst A.J."/>
            <person name="Ladd B."/>
            <person name="Jarett J.K."/>
            <person name="Geller-Mcgrath D.E."/>
            <person name="Sieber C.M.K."/>
            <person name="Emerson J.B."/>
            <person name="Anantharaman K."/>
            <person name="Thomas B.C."/>
            <person name="Malmstrom R."/>
            <person name="Stieglmeier M."/>
            <person name="Klingl A."/>
            <person name="Woyke T."/>
            <person name="Ryan C.M."/>
            <person name="Banfield J.F."/>
        </authorList>
    </citation>
    <scope>NUCLEOTIDE SEQUENCE [LARGE SCALE GENOMIC DNA]</scope>
</reference>
<sequence>MSPSRVQRSYERSELEKAGRFSPRASERKSQRVGERKIFNSKNQKIRNRKCADFFIALDDRHQLCYDSDYVIESSWLGQNRTFPTK</sequence>